<proteinExistence type="evidence at transcript level"/>
<reference evidence="1" key="1">
    <citation type="journal article" date="2009" name="PLoS Genet.">
        <title>Sequencing, mapping, and analysis of 27,455 maize full-length cDNAs.</title>
        <authorList>
            <person name="Soderlund C."/>
            <person name="Descour A."/>
            <person name="Kudrna D."/>
            <person name="Bomhoff M."/>
            <person name="Boyd L."/>
            <person name="Currie J."/>
            <person name="Angelova A."/>
            <person name="Collura K."/>
            <person name="Wissotski M."/>
            <person name="Ashley E."/>
            <person name="Morrow D."/>
            <person name="Fernandes J."/>
            <person name="Walbot V."/>
            <person name="Yu Y."/>
        </authorList>
    </citation>
    <scope>NUCLEOTIDE SEQUENCE</scope>
    <source>
        <strain evidence="1">B73</strain>
    </source>
</reference>
<organism evidence="1">
    <name type="scientific">Zea mays</name>
    <name type="common">Maize</name>
    <dbReference type="NCBI Taxonomy" id="4577"/>
    <lineage>
        <taxon>Eukaryota</taxon>
        <taxon>Viridiplantae</taxon>
        <taxon>Streptophyta</taxon>
        <taxon>Embryophyta</taxon>
        <taxon>Tracheophyta</taxon>
        <taxon>Spermatophyta</taxon>
        <taxon>Magnoliopsida</taxon>
        <taxon>Liliopsida</taxon>
        <taxon>Poales</taxon>
        <taxon>Poaceae</taxon>
        <taxon>PACMAD clade</taxon>
        <taxon>Panicoideae</taxon>
        <taxon>Andropogonodae</taxon>
        <taxon>Andropogoneae</taxon>
        <taxon>Tripsacinae</taxon>
        <taxon>Zea</taxon>
    </lineage>
</organism>
<evidence type="ECO:0000313" key="1">
    <source>
        <dbReference type="EMBL" id="ACF82489.1"/>
    </source>
</evidence>
<dbReference type="AlphaFoldDB" id="B4FK46"/>
<accession>B4FK46</accession>
<sequence length="39" mass="4366">MMMLLIFASSLFLVCVCVCVFLEFLLTDPDALGEEADHE</sequence>
<protein>
    <submittedName>
        <fullName evidence="1">Uncharacterized protein</fullName>
    </submittedName>
</protein>
<dbReference type="EMBL" id="BT037484">
    <property type="protein sequence ID" value="ACF82489.1"/>
    <property type="molecule type" value="mRNA"/>
</dbReference>
<name>B4FK46_MAIZE</name>